<dbReference type="EMBL" id="BONG01000016">
    <property type="protein sequence ID" value="GIF89580.1"/>
    <property type="molecule type" value="Genomic_DNA"/>
</dbReference>
<reference evidence="2 3" key="1">
    <citation type="submission" date="2021-01" db="EMBL/GenBank/DDBJ databases">
        <title>Whole genome shotgun sequence of Catellatospora chokoriensis NBRC 107358.</title>
        <authorList>
            <person name="Komaki H."/>
            <person name="Tamura T."/>
        </authorList>
    </citation>
    <scope>NUCLEOTIDE SEQUENCE [LARGE SCALE GENOMIC DNA]</scope>
    <source>
        <strain evidence="2 3">NBRC 107358</strain>
    </source>
</reference>
<evidence type="ECO:0000313" key="2">
    <source>
        <dbReference type="EMBL" id="GIF89580.1"/>
    </source>
</evidence>
<evidence type="ECO:0000256" key="1">
    <source>
        <dbReference type="SAM" id="Phobius"/>
    </source>
</evidence>
<gene>
    <name evidence="2" type="ORF">Cch02nite_30240</name>
</gene>
<evidence type="ECO:0000313" key="3">
    <source>
        <dbReference type="Proteomes" id="UP000619293"/>
    </source>
</evidence>
<keyword evidence="1" id="KW-0472">Membrane</keyword>
<keyword evidence="1" id="KW-0812">Transmembrane</keyword>
<comment type="caution">
    <text evidence="2">The sequence shown here is derived from an EMBL/GenBank/DDBJ whole genome shotgun (WGS) entry which is preliminary data.</text>
</comment>
<dbReference type="RefSeq" id="WP_191839689.1">
    <property type="nucleotide sequence ID" value="NZ_BAAALB010000009.1"/>
</dbReference>
<dbReference type="NCBIfam" id="TIGR01167">
    <property type="entry name" value="LPXTG_anchor"/>
    <property type="match status" value="1"/>
</dbReference>
<proteinExistence type="predicted"/>
<accession>A0A8J3K2L7</accession>
<keyword evidence="1" id="KW-1133">Transmembrane helix</keyword>
<name>A0A8J3K2L7_9ACTN</name>
<protein>
    <submittedName>
        <fullName evidence="2">Uncharacterized protein</fullName>
    </submittedName>
</protein>
<sequence>MPTASAAPTETAVVSPSPAVAAASIVRVAATGSALTVAWVTISVLVGLAALAGFVVFRRRRNSPQV</sequence>
<keyword evidence="3" id="KW-1185">Reference proteome</keyword>
<dbReference type="AlphaFoldDB" id="A0A8J3K2L7"/>
<feature type="transmembrane region" description="Helical" evidence="1">
    <location>
        <begin position="37"/>
        <end position="57"/>
    </location>
</feature>
<organism evidence="2 3">
    <name type="scientific">Catellatospora chokoriensis</name>
    <dbReference type="NCBI Taxonomy" id="310353"/>
    <lineage>
        <taxon>Bacteria</taxon>
        <taxon>Bacillati</taxon>
        <taxon>Actinomycetota</taxon>
        <taxon>Actinomycetes</taxon>
        <taxon>Micromonosporales</taxon>
        <taxon>Micromonosporaceae</taxon>
        <taxon>Catellatospora</taxon>
    </lineage>
</organism>
<dbReference type="Proteomes" id="UP000619293">
    <property type="component" value="Unassembled WGS sequence"/>
</dbReference>